<evidence type="ECO:0000313" key="1">
    <source>
        <dbReference type="EMBL" id="HIX39136.1"/>
    </source>
</evidence>
<name>A0A9D1VPF2_9FIRM</name>
<organism evidence="1 2">
    <name type="scientific">Candidatus Blautia pullistercoris</name>
    <dbReference type="NCBI Taxonomy" id="2838499"/>
    <lineage>
        <taxon>Bacteria</taxon>
        <taxon>Bacillati</taxon>
        <taxon>Bacillota</taxon>
        <taxon>Clostridia</taxon>
        <taxon>Lachnospirales</taxon>
        <taxon>Lachnospiraceae</taxon>
        <taxon>Blautia</taxon>
    </lineage>
</organism>
<sequence>INLVSSRTVEKENFHTGLKEVFELLGVFSDREKLEKLLREKEEHYKNLDEETSRLVGKFLDIPVLKENQEKYRDERGKVNMCTAIRDMVKNGEKRGEERGEKRGEERSARLALLLAERNRIGDLKKASEDKEYRDKLFQEFGI</sequence>
<evidence type="ECO:0000313" key="2">
    <source>
        <dbReference type="Proteomes" id="UP000824230"/>
    </source>
</evidence>
<reference evidence="1" key="1">
    <citation type="journal article" date="2021" name="PeerJ">
        <title>Extensive microbial diversity within the chicken gut microbiome revealed by metagenomics and culture.</title>
        <authorList>
            <person name="Gilroy R."/>
            <person name="Ravi A."/>
            <person name="Getino M."/>
            <person name="Pursley I."/>
            <person name="Horton D.L."/>
            <person name="Alikhan N.F."/>
            <person name="Baker D."/>
            <person name="Gharbi K."/>
            <person name="Hall N."/>
            <person name="Watson M."/>
            <person name="Adriaenssens E.M."/>
            <person name="Foster-Nyarko E."/>
            <person name="Jarju S."/>
            <person name="Secka A."/>
            <person name="Antonio M."/>
            <person name="Oren A."/>
            <person name="Chaudhuri R.R."/>
            <person name="La Ragione R."/>
            <person name="Hildebrand F."/>
            <person name="Pallen M.J."/>
        </authorList>
    </citation>
    <scope>NUCLEOTIDE SEQUENCE</scope>
    <source>
        <strain evidence="1">ChiHjej12B11-1927</strain>
    </source>
</reference>
<dbReference type="EMBL" id="DXFG01000342">
    <property type="protein sequence ID" value="HIX39136.1"/>
    <property type="molecule type" value="Genomic_DNA"/>
</dbReference>
<reference evidence="1" key="2">
    <citation type="submission" date="2021-04" db="EMBL/GenBank/DDBJ databases">
        <authorList>
            <person name="Gilroy R."/>
        </authorList>
    </citation>
    <scope>NUCLEOTIDE SEQUENCE</scope>
    <source>
        <strain evidence="1">ChiHjej12B11-1927</strain>
    </source>
</reference>
<protein>
    <submittedName>
        <fullName evidence="1">Uncharacterized protein</fullName>
    </submittedName>
</protein>
<comment type="caution">
    <text evidence="1">The sequence shown here is derived from an EMBL/GenBank/DDBJ whole genome shotgun (WGS) entry which is preliminary data.</text>
</comment>
<dbReference type="Proteomes" id="UP000824230">
    <property type="component" value="Unassembled WGS sequence"/>
</dbReference>
<feature type="non-terminal residue" evidence="1">
    <location>
        <position position="1"/>
    </location>
</feature>
<accession>A0A9D1VPF2</accession>
<dbReference type="AlphaFoldDB" id="A0A9D1VPF2"/>
<gene>
    <name evidence="1" type="ORF">H9738_14940</name>
</gene>
<proteinExistence type="predicted"/>